<dbReference type="Gene3D" id="1.10.340.70">
    <property type="match status" value="1"/>
</dbReference>
<feature type="compositionally biased region" description="Low complexity" evidence="1">
    <location>
        <begin position="317"/>
        <end position="341"/>
    </location>
</feature>
<proteinExistence type="predicted"/>
<dbReference type="AlphaFoldDB" id="A0A423U8D8"/>
<reference evidence="3 4" key="2">
    <citation type="submission" date="2019-01" db="EMBL/GenBank/DDBJ databases">
        <title>The decoding of complex shrimp genome reveals the adaptation for benthos swimmer, frequently molting mechanism and breeding impact on genome.</title>
        <authorList>
            <person name="Sun Y."/>
            <person name="Gao Y."/>
            <person name="Yu Y."/>
        </authorList>
    </citation>
    <scope>NUCLEOTIDE SEQUENCE [LARGE SCALE GENOMIC DNA]</scope>
    <source>
        <tissue evidence="3">Muscle</tissue>
    </source>
</reference>
<sequence length="393" mass="42796">MDISHCSLMGVHLGTRKTKDGVPSNFFWPGCAADVKRFCQSCDVCQRTMKRGTVPKVPLQKMPLIDAPVKRVAVDIVGPIKPASSEGHRYILTLMDYTYREVLQSSTGFVPFELLYGREVRGPMGILRELWTGEKIAPQVKTSFQYVFDPRKRLEETMAMARGNLEETQSQYKSQNLLVRVLGQHLLDRQLLVRVVGQHLFDRQLLLQVVGQQLLLRVVGQQLFLRVVGQQLLLRVVGQQLLLRVVGQQLLLRVVGHQLLLRVVGQPPLRVVGQQLLLRVVGQQLLLRVVGSSCGSSAAPPVGRRPAPPAGPPGPRPAASSGPRAQLLDGSSSTGSSSAPRPAAPRPAPPRLAPPRPVAPRAGRRPAPPRAGRRPAPPRAGRRPAAPAGPPGP</sequence>
<dbReference type="InterPro" id="IPR052160">
    <property type="entry name" value="Gypsy_RT_Integrase-like"/>
</dbReference>
<protein>
    <recommendedName>
        <fullName evidence="2">Integrase zinc-binding domain-containing protein</fullName>
    </recommendedName>
</protein>
<evidence type="ECO:0000259" key="2">
    <source>
        <dbReference type="Pfam" id="PF17921"/>
    </source>
</evidence>
<evidence type="ECO:0000313" key="3">
    <source>
        <dbReference type="EMBL" id="ROT84948.1"/>
    </source>
</evidence>
<dbReference type="InterPro" id="IPR041588">
    <property type="entry name" value="Integrase_H2C2"/>
</dbReference>
<dbReference type="EMBL" id="QCYY01000463">
    <property type="protein sequence ID" value="ROT84948.1"/>
    <property type="molecule type" value="Genomic_DNA"/>
</dbReference>
<gene>
    <name evidence="3" type="ORF">C7M84_021755</name>
</gene>
<keyword evidence="4" id="KW-1185">Reference proteome</keyword>
<feature type="region of interest" description="Disordered" evidence="1">
    <location>
        <begin position="294"/>
        <end position="393"/>
    </location>
</feature>
<feature type="compositionally biased region" description="Pro residues" evidence="1">
    <location>
        <begin position="306"/>
        <end position="316"/>
    </location>
</feature>
<dbReference type="Pfam" id="PF17921">
    <property type="entry name" value="Integrase_H2C2"/>
    <property type="match status" value="1"/>
</dbReference>
<dbReference type="PANTHER" id="PTHR47266">
    <property type="entry name" value="ENDONUCLEASE-RELATED"/>
    <property type="match status" value="1"/>
</dbReference>
<dbReference type="Proteomes" id="UP000283509">
    <property type="component" value="Unassembled WGS sequence"/>
</dbReference>
<feature type="compositionally biased region" description="Low complexity" evidence="1">
    <location>
        <begin position="294"/>
        <end position="305"/>
    </location>
</feature>
<comment type="caution">
    <text evidence="3">The sequence shown here is derived from an EMBL/GenBank/DDBJ whole genome shotgun (WGS) entry which is preliminary data.</text>
</comment>
<evidence type="ECO:0000313" key="4">
    <source>
        <dbReference type="Proteomes" id="UP000283509"/>
    </source>
</evidence>
<name>A0A423U8D8_PENVA</name>
<organism evidence="3 4">
    <name type="scientific">Penaeus vannamei</name>
    <name type="common">Whiteleg shrimp</name>
    <name type="synonym">Litopenaeus vannamei</name>
    <dbReference type="NCBI Taxonomy" id="6689"/>
    <lineage>
        <taxon>Eukaryota</taxon>
        <taxon>Metazoa</taxon>
        <taxon>Ecdysozoa</taxon>
        <taxon>Arthropoda</taxon>
        <taxon>Crustacea</taxon>
        <taxon>Multicrustacea</taxon>
        <taxon>Malacostraca</taxon>
        <taxon>Eumalacostraca</taxon>
        <taxon>Eucarida</taxon>
        <taxon>Decapoda</taxon>
        <taxon>Dendrobranchiata</taxon>
        <taxon>Penaeoidea</taxon>
        <taxon>Penaeidae</taxon>
        <taxon>Penaeus</taxon>
    </lineage>
</organism>
<reference evidence="3 4" key="1">
    <citation type="submission" date="2018-04" db="EMBL/GenBank/DDBJ databases">
        <authorList>
            <person name="Zhang X."/>
            <person name="Yuan J."/>
            <person name="Li F."/>
            <person name="Xiang J."/>
        </authorList>
    </citation>
    <scope>NUCLEOTIDE SEQUENCE [LARGE SCALE GENOMIC DNA]</scope>
    <source>
        <tissue evidence="3">Muscle</tissue>
    </source>
</reference>
<accession>A0A423U8D8</accession>
<dbReference type="OrthoDB" id="6373272at2759"/>
<feature type="compositionally biased region" description="Pro residues" evidence="1">
    <location>
        <begin position="342"/>
        <end position="358"/>
    </location>
</feature>
<feature type="domain" description="Integrase zinc-binding" evidence="2">
    <location>
        <begin position="4"/>
        <end position="49"/>
    </location>
</feature>
<evidence type="ECO:0000256" key="1">
    <source>
        <dbReference type="SAM" id="MobiDB-lite"/>
    </source>
</evidence>